<dbReference type="InterPro" id="IPR013783">
    <property type="entry name" value="Ig-like_fold"/>
</dbReference>
<dbReference type="Gene3D" id="3.20.20.80">
    <property type="entry name" value="Glycosidases"/>
    <property type="match status" value="1"/>
</dbReference>
<keyword evidence="1" id="KW-0677">Repeat</keyword>
<evidence type="ECO:0000256" key="2">
    <source>
        <dbReference type="SAM" id="SignalP"/>
    </source>
</evidence>
<keyword evidence="5" id="KW-1185">Reference proteome</keyword>
<dbReference type="InterPro" id="IPR036116">
    <property type="entry name" value="FN3_sf"/>
</dbReference>
<reference evidence="4 5" key="1">
    <citation type="submission" date="2019-03" db="EMBL/GenBank/DDBJ databases">
        <title>Genomic Encyclopedia of Type Strains, Phase III (KMG-III): the genomes of soil and plant-associated and newly described type strains.</title>
        <authorList>
            <person name="Whitman W."/>
        </authorList>
    </citation>
    <scope>NUCLEOTIDE SEQUENCE [LARGE SCALE GENOMIC DNA]</scope>
    <source>
        <strain evidence="4 5">CECT 8301</strain>
    </source>
</reference>
<dbReference type="SMART" id="SM00060">
    <property type="entry name" value="FN3"/>
    <property type="match status" value="3"/>
</dbReference>
<evidence type="ECO:0000313" key="4">
    <source>
        <dbReference type="EMBL" id="TDY64018.1"/>
    </source>
</evidence>
<gene>
    <name evidence="4" type="ORF">DFQ06_0917</name>
</gene>
<dbReference type="AlphaFoldDB" id="A0A4R8MG51"/>
<name>A0A4R8MG51_9FLAO</name>
<dbReference type="InterPro" id="IPR017853">
    <property type="entry name" value="GH"/>
</dbReference>
<dbReference type="SUPFAM" id="SSF51445">
    <property type="entry name" value="(Trans)glycosidases"/>
    <property type="match status" value="1"/>
</dbReference>
<dbReference type="Proteomes" id="UP000294824">
    <property type="component" value="Unassembled WGS sequence"/>
</dbReference>
<evidence type="ECO:0000256" key="1">
    <source>
        <dbReference type="ARBA" id="ARBA00022737"/>
    </source>
</evidence>
<feature type="domain" description="Fibronectin type-III" evidence="3">
    <location>
        <begin position="581"/>
        <end position="669"/>
    </location>
</feature>
<dbReference type="EMBL" id="SORL01000007">
    <property type="protein sequence ID" value="TDY64018.1"/>
    <property type="molecule type" value="Genomic_DNA"/>
</dbReference>
<dbReference type="Pfam" id="PF00041">
    <property type="entry name" value="fn3"/>
    <property type="match status" value="1"/>
</dbReference>
<evidence type="ECO:0000259" key="3">
    <source>
        <dbReference type="PROSITE" id="PS50853"/>
    </source>
</evidence>
<sequence length="866" mass="98416">MAFKKVKIIQLVLAVCLVQTASIYAQNPESINIDTTTGHAIKNGASGFNVRIADKVWSYTHPDFVASVKELKPGWLRYFSGTMGDAFSSATGQYDLDYIAMFDHQKPYLKGHRFTEVKGPHRVTDLYHLLSEINGKLVITVNAFSETPEMVMELARFCKNNNIKVETWQFCNEPYFYVPNRNRYWWNDGYDYAAKMQPYAEAIQEVLPDAKLALNYTWDGVWTFMKEINKFQKTNGAYWNTFSKHSYAPHTGKKETLEQAYKRANTKLIEATSPSAMSEIEDYTWKGALMIITEFGVWNSPLNGIYSGIYNVEYIMRQLQHTNTTYVAAHEVSNKFLPAVNKNNLLEDAFKNNQQIDTDTIITGIHRDIEGKTLKIYHEATNNSNFLYKTDISKMVQVPGLKGTEANGMFVQTYKGNNGFNYLVITNRSEESNQFQVNINGTPLKETLLTNYISADVLKTRNPDIQETTYKNGLITVKPFSISISKWKTNSSALTQPTIYKASIEKNGIQLNWGEVGLATAYKVYYGTDALNLNKSITVKNKTAILFEAVEKGKPYYFKLQALNKAIESPISDVVSVTFNKPEQPEIFKVSRRDYSVTLFWKSVANAKGYLIHYVDENGKDIEIDTDNVFGYRIEGLKDQTDYQFTVSAYNGLGRGEASDKENVTVSSRIPFSPRNVSAVKKSSNTIEVKWHSQDQVLEGTSYNVYRGEKLHEFTKIATAVKDTVFLDNNILNDKQYYYTVKGLTDAGESNFYPNIATAFSAENNDKITIQVVETKEDGYLVKVKLNKLQLKENDAFGIIINNVSYLNVEDIKIEGTRRPEETKQFQAFIPLSKVKQNSNYTIKAFITKQGKTLESALVNQHITTK</sequence>
<feature type="domain" description="Fibronectin type-III" evidence="3">
    <location>
        <begin position="673"/>
        <end position="764"/>
    </location>
</feature>
<evidence type="ECO:0000313" key="5">
    <source>
        <dbReference type="Proteomes" id="UP000294824"/>
    </source>
</evidence>
<feature type="chain" id="PRO_5020290377" evidence="2">
    <location>
        <begin position="26"/>
        <end position="866"/>
    </location>
</feature>
<dbReference type="SUPFAM" id="SSF49265">
    <property type="entry name" value="Fibronectin type III"/>
    <property type="match status" value="2"/>
</dbReference>
<comment type="caution">
    <text evidence="4">The sequence shown here is derived from an EMBL/GenBank/DDBJ whole genome shotgun (WGS) entry which is preliminary data.</text>
</comment>
<dbReference type="InterPro" id="IPR050964">
    <property type="entry name" value="Striated_Muscle_Regulatory"/>
</dbReference>
<protein>
    <submittedName>
        <fullName evidence="4">Fibronectin type 3 domain-containing protein</fullName>
    </submittedName>
</protein>
<accession>A0A4R8MG51</accession>
<keyword evidence="2" id="KW-0732">Signal</keyword>
<dbReference type="PANTHER" id="PTHR13817">
    <property type="entry name" value="TITIN"/>
    <property type="match status" value="1"/>
</dbReference>
<dbReference type="PROSITE" id="PS50853">
    <property type="entry name" value="FN3"/>
    <property type="match status" value="2"/>
</dbReference>
<dbReference type="InterPro" id="IPR003961">
    <property type="entry name" value="FN3_dom"/>
</dbReference>
<dbReference type="CDD" id="cd00063">
    <property type="entry name" value="FN3"/>
    <property type="match status" value="3"/>
</dbReference>
<dbReference type="PANTHER" id="PTHR13817:SF73">
    <property type="entry name" value="FIBRONECTIN TYPE-III DOMAIN-CONTAINING PROTEIN"/>
    <property type="match status" value="1"/>
</dbReference>
<dbReference type="RefSeq" id="WP_133966215.1">
    <property type="nucleotide sequence ID" value="NZ_SORL01000007.1"/>
</dbReference>
<organism evidence="4 5">
    <name type="scientific">Algibacter lectus</name>
    <dbReference type="NCBI Taxonomy" id="221126"/>
    <lineage>
        <taxon>Bacteria</taxon>
        <taxon>Pseudomonadati</taxon>
        <taxon>Bacteroidota</taxon>
        <taxon>Flavobacteriia</taxon>
        <taxon>Flavobacteriales</taxon>
        <taxon>Flavobacteriaceae</taxon>
        <taxon>Algibacter</taxon>
    </lineage>
</organism>
<feature type="signal peptide" evidence="2">
    <location>
        <begin position="1"/>
        <end position="25"/>
    </location>
</feature>
<dbReference type="Gene3D" id="2.60.40.10">
    <property type="entry name" value="Immunoglobulins"/>
    <property type="match status" value="3"/>
</dbReference>
<proteinExistence type="predicted"/>